<evidence type="ECO:0000259" key="4">
    <source>
        <dbReference type="Pfam" id="PF03968"/>
    </source>
</evidence>
<dbReference type="RefSeq" id="WP_147042651.1">
    <property type="nucleotide sequence ID" value="NZ_BAABIR010000006.1"/>
</dbReference>
<feature type="region of interest" description="Disordered" evidence="2">
    <location>
        <begin position="163"/>
        <end position="201"/>
    </location>
</feature>
<evidence type="ECO:0000256" key="2">
    <source>
        <dbReference type="SAM" id="MobiDB-lite"/>
    </source>
</evidence>
<name>A0A5C6TST9_9SPHN</name>
<dbReference type="GO" id="GO:0015920">
    <property type="term" value="P:lipopolysaccharide transport"/>
    <property type="evidence" value="ECO:0007669"/>
    <property type="project" value="TreeGrafter"/>
</dbReference>
<organism evidence="5 6">
    <name type="scientific">Allosphingosinicella ginsenosidimutans</name>
    <dbReference type="NCBI Taxonomy" id="1176539"/>
    <lineage>
        <taxon>Bacteria</taxon>
        <taxon>Pseudomonadati</taxon>
        <taxon>Pseudomonadota</taxon>
        <taxon>Alphaproteobacteria</taxon>
        <taxon>Sphingomonadales</taxon>
        <taxon>Sphingomonadaceae</taxon>
        <taxon>Allosphingosinicella</taxon>
    </lineage>
</organism>
<dbReference type="AlphaFoldDB" id="A0A5C6TST9"/>
<keyword evidence="6" id="KW-1185">Reference proteome</keyword>
<dbReference type="PANTHER" id="PTHR36504">
    <property type="entry name" value="LIPOPOLYSACCHARIDE EXPORT SYSTEM PROTEIN LPTA"/>
    <property type="match status" value="1"/>
</dbReference>
<keyword evidence="1 3" id="KW-0732">Signal</keyword>
<dbReference type="Gene3D" id="2.60.450.10">
    <property type="entry name" value="Lipopolysaccharide (LPS) transport protein A like domain"/>
    <property type="match status" value="1"/>
</dbReference>
<dbReference type="OrthoDB" id="9811926at2"/>
<evidence type="ECO:0000313" key="6">
    <source>
        <dbReference type="Proteomes" id="UP000321249"/>
    </source>
</evidence>
<proteinExistence type="predicted"/>
<dbReference type="Pfam" id="PF03968">
    <property type="entry name" value="LptD_N"/>
    <property type="match status" value="1"/>
</dbReference>
<evidence type="ECO:0000313" key="5">
    <source>
        <dbReference type="EMBL" id="TXC63240.1"/>
    </source>
</evidence>
<dbReference type="GO" id="GO:0009279">
    <property type="term" value="C:cell outer membrane"/>
    <property type="evidence" value="ECO:0007669"/>
    <property type="project" value="TreeGrafter"/>
</dbReference>
<feature type="chain" id="PRO_5023147489" evidence="3">
    <location>
        <begin position="24"/>
        <end position="201"/>
    </location>
</feature>
<protein>
    <submittedName>
        <fullName evidence="5">OstA family protein</fullName>
    </submittedName>
</protein>
<comment type="caution">
    <text evidence="5">The sequence shown here is derived from an EMBL/GenBank/DDBJ whole genome shotgun (WGS) entry which is preliminary data.</text>
</comment>
<dbReference type="PANTHER" id="PTHR36504:SF1">
    <property type="entry name" value="LIPOPOLYSACCHARIDE EXPORT SYSTEM PROTEIN LPTA"/>
    <property type="match status" value="1"/>
</dbReference>
<dbReference type="GO" id="GO:0017089">
    <property type="term" value="F:glycolipid transfer activity"/>
    <property type="evidence" value="ECO:0007669"/>
    <property type="project" value="TreeGrafter"/>
</dbReference>
<dbReference type="GO" id="GO:0030288">
    <property type="term" value="C:outer membrane-bounded periplasmic space"/>
    <property type="evidence" value="ECO:0007669"/>
    <property type="project" value="TreeGrafter"/>
</dbReference>
<sequence length="201" mass="20578">MTFPRTFAIGAAFALLLASSASGQRATSGSNSLFRHDSNAPIDVSAARIEVQDRADRAILSGNVVATQGDMRLTSANLIVLYSNNPGAAAGSTGGVQIRRLEASGGVTITQPGQTARGQFAIYDVDRKIVTMIGNVSLVRNDARVQGGRLVLEMDTGRAVLDGGAAGAPGQRASGGRVSGRFTVPQTQGRQGQGQGGATGH</sequence>
<accession>A0A5C6TST9</accession>
<reference evidence="5 6" key="1">
    <citation type="journal article" date="2015" name="J. Microbiol.">
        <title>Sphingosinicella ginsenosidimutans sp. nov., with ginsenoside converting activity.</title>
        <authorList>
            <person name="Kim J.K."/>
            <person name="Kang M.S."/>
            <person name="Park S.C."/>
            <person name="Kim K.M."/>
            <person name="Choi K."/>
            <person name="Yoon M.H."/>
            <person name="Im W.T."/>
        </authorList>
    </citation>
    <scope>NUCLEOTIDE SEQUENCE [LARGE SCALE GENOMIC DNA]</scope>
    <source>
        <strain evidence="5 6">BS-11</strain>
    </source>
</reference>
<evidence type="ECO:0000256" key="1">
    <source>
        <dbReference type="ARBA" id="ARBA00022729"/>
    </source>
</evidence>
<evidence type="ECO:0000256" key="3">
    <source>
        <dbReference type="SAM" id="SignalP"/>
    </source>
</evidence>
<feature type="signal peptide" evidence="3">
    <location>
        <begin position="1"/>
        <end position="23"/>
    </location>
</feature>
<dbReference type="InterPro" id="IPR005653">
    <property type="entry name" value="OstA-like_N"/>
</dbReference>
<feature type="compositionally biased region" description="Gly residues" evidence="2">
    <location>
        <begin position="191"/>
        <end position="201"/>
    </location>
</feature>
<gene>
    <name evidence="5" type="ORF">FRZ32_05925</name>
</gene>
<dbReference type="InterPro" id="IPR052037">
    <property type="entry name" value="LPS_export_LptA"/>
</dbReference>
<feature type="domain" description="Organic solvent tolerance-like N-terminal" evidence="4">
    <location>
        <begin position="44"/>
        <end position="157"/>
    </location>
</feature>
<dbReference type="EMBL" id="VOQQ01000001">
    <property type="protein sequence ID" value="TXC63240.1"/>
    <property type="molecule type" value="Genomic_DNA"/>
</dbReference>
<dbReference type="Proteomes" id="UP000321249">
    <property type="component" value="Unassembled WGS sequence"/>
</dbReference>